<reference evidence="3" key="1">
    <citation type="submission" date="2022-04" db="EMBL/GenBank/DDBJ databases">
        <title>A functionally conserved STORR gene fusion in Papaver species that diverged 16.8 million years ago.</title>
        <authorList>
            <person name="Catania T."/>
        </authorList>
    </citation>
    <scope>NUCLEOTIDE SEQUENCE</scope>
    <source>
        <strain evidence="3">S-188037</strain>
    </source>
</reference>
<dbReference type="PANTHER" id="PTHR36384">
    <property type="entry name" value="SAWADEE PROTEIN"/>
    <property type="match status" value="1"/>
</dbReference>
<evidence type="ECO:0000313" key="4">
    <source>
        <dbReference type="Proteomes" id="UP001202328"/>
    </source>
</evidence>
<keyword evidence="4" id="KW-1185">Reference proteome</keyword>
<dbReference type="InterPro" id="IPR032001">
    <property type="entry name" value="SAWADEE_dom"/>
</dbReference>
<dbReference type="Pfam" id="PF16719">
    <property type="entry name" value="SAWADEE"/>
    <property type="match status" value="1"/>
</dbReference>
<evidence type="ECO:0000256" key="1">
    <source>
        <dbReference type="SAM" id="MobiDB-lite"/>
    </source>
</evidence>
<accession>A0AAD4T827</accession>
<proteinExistence type="predicted"/>
<name>A0AAD4T827_9MAGN</name>
<sequence length="517" mass="57374">MKSSGITGKKKGKPNHNPLLDFRSTHDDAWYSVGKLVLSKRNTILTVKFADFDEDKDEGFSVDEFKTVEELDDFVNRFRPACVQLQDEECYDWRRGSNVCALLVQDDEEHKFYNGVIESIDREPHTQKGGEESCSCASVVGWLEGPNANCTEQMGIERMCKLQPGSSLFDQALVCFVKMSRAQLDLDSNDIQLPAKKVKVLSQVQRRSCNFSVESSIEKSDSTSAKSIRQSCRVLRNSKEATSVKFQEGLSRVQRRRLIGSSLPIKSSVAKFDSTPAKSFGRSCGVHTNSKEPTLAEKMFQGNSVMNAEAAGKDTGLGGISMAPEVLNKVDDPYRCRAATLVEKMIQGNSVMNTEVAGKDTGLGGMATIPEVLNKVDGPYHILICLSSDPSTRGIIVADTKEKINELLNYLHNPDHLIVSSRGRPWVTSDTEPKEGAFGNLWAGDEVVRGPELRAVRRGTDEFTMAKQIVEIFKNSANRIQCIHESVASEMEQVLLQYSTRSRKKLKAASEHNRMNS</sequence>
<feature type="domain" description="SAWADEE" evidence="2">
    <location>
        <begin position="20"/>
        <end position="160"/>
    </location>
</feature>
<dbReference type="AlphaFoldDB" id="A0AAD4T827"/>
<dbReference type="EMBL" id="JAJJMB010004716">
    <property type="protein sequence ID" value="KAI3942204.1"/>
    <property type="molecule type" value="Genomic_DNA"/>
</dbReference>
<comment type="caution">
    <text evidence="3">The sequence shown here is derived from an EMBL/GenBank/DDBJ whole genome shotgun (WGS) entry which is preliminary data.</text>
</comment>
<dbReference type="PANTHER" id="PTHR36384:SF1">
    <property type="entry name" value="SAWADEE PROTEIN"/>
    <property type="match status" value="1"/>
</dbReference>
<evidence type="ECO:0000259" key="2">
    <source>
        <dbReference type="Pfam" id="PF16719"/>
    </source>
</evidence>
<dbReference type="GO" id="GO:0003682">
    <property type="term" value="F:chromatin binding"/>
    <property type="evidence" value="ECO:0007669"/>
    <property type="project" value="InterPro"/>
</dbReference>
<evidence type="ECO:0000313" key="3">
    <source>
        <dbReference type="EMBL" id="KAI3942204.1"/>
    </source>
</evidence>
<protein>
    <recommendedName>
        <fullName evidence="2">SAWADEE domain-containing protein</fullName>
    </recommendedName>
</protein>
<feature type="region of interest" description="Disordered" evidence="1">
    <location>
        <begin position="1"/>
        <end position="20"/>
    </location>
</feature>
<dbReference type="Proteomes" id="UP001202328">
    <property type="component" value="Unassembled WGS sequence"/>
</dbReference>
<organism evidence="3 4">
    <name type="scientific">Papaver atlanticum</name>
    <dbReference type="NCBI Taxonomy" id="357466"/>
    <lineage>
        <taxon>Eukaryota</taxon>
        <taxon>Viridiplantae</taxon>
        <taxon>Streptophyta</taxon>
        <taxon>Embryophyta</taxon>
        <taxon>Tracheophyta</taxon>
        <taxon>Spermatophyta</taxon>
        <taxon>Magnoliopsida</taxon>
        <taxon>Ranunculales</taxon>
        <taxon>Papaveraceae</taxon>
        <taxon>Papaveroideae</taxon>
        <taxon>Papaver</taxon>
    </lineage>
</organism>
<gene>
    <name evidence="3" type="ORF">MKW98_003803</name>
</gene>